<feature type="transmembrane region" description="Helical" evidence="6">
    <location>
        <begin position="168"/>
        <end position="186"/>
    </location>
</feature>
<evidence type="ECO:0000256" key="3">
    <source>
        <dbReference type="ARBA" id="ARBA00022679"/>
    </source>
</evidence>
<proteinExistence type="predicted"/>
<evidence type="ECO:0000259" key="7">
    <source>
        <dbReference type="Pfam" id="PF02518"/>
    </source>
</evidence>
<evidence type="ECO:0000256" key="2">
    <source>
        <dbReference type="ARBA" id="ARBA00012438"/>
    </source>
</evidence>
<dbReference type="AlphaFoldDB" id="A0A0R1WBI1"/>
<dbReference type="PANTHER" id="PTHR24421">
    <property type="entry name" value="NITRATE/NITRITE SENSOR PROTEIN NARX-RELATED"/>
    <property type="match status" value="1"/>
</dbReference>
<keyword evidence="6" id="KW-1133">Transmembrane helix</keyword>
<dbReference type="InterPro" id="IPR003594">
    <property type="entry name" value="HATPase_dom"/>
</dbReference>
<keyword evidence="4 9" id="KW-0418">Kinase</keyword>
<dbReference type="GO" id="GO:0016020">
    <property type="term" value="C:membrane"/>
    <property type="evidence" value="ECO:0007669"/>
    <property type="project" value="InterPro"/>
</dbReference>
<feature type="transmembrane region" description="Helical" evidence="6">
    <location>
        <begin position="120"/>
        <end position="137"/>
    </location>
</feature>
<keyword evidence="5" id="KW-0902">Two-component regulatory system</keyword>
<name>A0A0R1WBI1_9LACO</name>
<feature type="domain" description="Histidine kinase/HSP90-like ATPase" evidence="7">
    <location>
        <begin position="328"/>
        <end position="416"/>
    </location>
</feature>
<dbReference type="InterPro" id="IPR050482">
    <property type="entry name" value="Sensor_HK_TwoCompSys"/>
</dbReference>
<dbReference type="SUPFAM" id="SSF55874">
    <property type="entry name" value="ATPase domain of HSP90 chaperone/DNA topoisomerase II/histidine kinase"/>
    <property type="match status" value="1"/>
</dbReference>
<gene>
    <name evidence="9" type="ORF">FD16_GL002036</name>
</gene>
<dbReference type="Gene3D" id="3.30.565.10">
    <property type="entry name" value="Histidine kinase-like ATPase, C-terminal domain"/>
    <property type="match status" value="1"/>
</dbReference>
<dbReference type="InterPro" id="IPR011712">
    <property type="entry name" value="Sig_transdc_His_kin_sub3_dim/P"/>
</dbReference>
<keyword evidence="3" id="KW-0808">Transferase</keyword>
<dbReference type="PIRSF" id="PIRSF037434">
    <property type="entry name" value="STHK_ChrS"/>
    <property type="match status" value="1"/>
</dbReference>
<dbReference type="Pfam" id="PF07730">
    <property type="entry name" value="HisKA_3"/>
    <property type="match status" value="1"/>
</dbReference>
<dbReference type="EC" id="2.7.13.3" evidence="2"/>
<protein>
    <recommendedName>
        <fullName evidence="2">histidine kinase</fullName>
        <ecNumber evidence="2">2.7.13.3</ecNumber>
    </recommendedName>
</protein>
<feature type="transmembrane region" description="Helical" evidence="6">
    <location>
        <begin position="96"/>
        <end position="114"/>
    </location>
</feature>
<dbReference type="InterPro" id="IPR017205">
    <property type="entry name" value="Sig_transdc_His_kinase_ChrS"/>
</dbReference>
<dbReference type="GO" id="GO:0046983">
    <property type="term" value="F:protein dimerization activity"/>
    <property type="evidence" value="ECO:0007669"/>
    <property type="project" value="InterPro"/>
</dbReference>
<comment type="catalytic activity">
    <reaction evidence="1">
        <text>ATP + protein L-histidine = ADP + protein N-phospho-L-histidine.</text>
        <dbReference type="EC" id="2.7.13.3"/>
    </reaction>
</comment>
<feature type="domain" description="Signal transduction histidine kinase subgroup 3 dimerisation and phosphoacceptor" evidence="8">
    <location>
        <begin position="221"/>
        <end position="288"/>
    </location>
</feature>
<evidence type="ECO:0000313" key="10">
    <source>
        <dbReference type="Proteomes" id="UP000051820"/>
    </source>
</evidence>
<evidence type="ECO:0000259" key="8">
    <source>
        <dbReference type="Pfam" id="PF07730"/>
    </source>
</evidence>
<feature type="transmembrane region" description="Helical" evidence="6">
    <location>
        <begin position="29"/>
        <end position="49"/>
    </location>
</feature>
<dbReference type="EMBL" id="AZGF01000005">
    <property type="protein sequence ID" value="KRM12857.1"/>
    <property type="molecule type" value="Genomic_DNA"/>
</dbReference>
<dbReference type="Pfam" id="PF02518">
    <property type="entry name" value="HATPase_c"/>
    <property type="match status" value="1"/>
</dbReference>
<evidence type="ECO:0000256" key="5">
    <source>
        <dbReference type="ARBA" id="ARBA00023012"/>
    </source>
</evidence>
<keyword evidence="6" id="KW-0812">Transmembrane</keyword>
<feature type="transmembrane region" description="Helical" evidence="6">
    <location>
        <begin position="144"/>
        <end position="162"/>
    </location>
</feature>
<keyword evidence="10" id="KW-1185">Reference proteome</keyword>
<evidence type="ECO:0000256" key="1">
    <source>
        <dbReference type="ARBA" id="ARBA00000085"/>
    </source>
</evidence>
<dbReference type="Gene3D" id="1.20.5.1930">
    <property type="match status" value="1"/>
</dbReference>
<sequence>MYISSNNIDGGPIMTNDYQKQQIIKNLKAVRGPLIAWMLMVGCLAAFVLDTMHGSQLSYRIAIARQTRSVAPLFAMFSIGSVMLSIWFSPRLYIHAKWMVVGLPLILTWIYSIVLVNGTPVIYIGTYPVFMVYLIIIYDHPHKIFTCITFVYFLVWGAYTAIVGWMQGLIVLLAFVFVMVFVLYFWRIYYIQLRERQHFEDLYNELKLAYAQVEESAVHAERQRVARELHDTLTQGLAGLVMQLEAANSFMHKGQNDRAKEIVEKAIDIARDALRDSRTTLTDLRSTTEESLPARLQLVAEAIDKNYGLNVTVHADEVPDYSPSQLTEITRIVSEALTNVAKHAQTDQAVIRTFISGNVFKLQVIDYGSGFDNHDRKIKKKDHYGLTGLQERAKSLSGVVTVLSTPDEGTTVTLTMATDRKDLA</sequence>
<organism evidence="9 10">
    <name type="scientific">Paucilactobacillus suebicus DSM 5007 = KCTC 3549</name>
    <dbReference type="NCBI Taxonomy" id="1423807"/>
    <lineage>
        <taxon>Bacteria</taxon>
        <taxon>Bacillati</taxon>
        <taxon>Bacillota</taxon>
        <taxon>Bacilli</taxon>
        <taxon>Lactobacillales</taxon>
        <taxon>Lactobacillaceae</taxon>
        <taxon>Paucilactobacillus</taxon>
    </lineage>
</organism>
<evidence type="ECO:0000313" key="9">
    <source>
        <dbReference type="EMBL" id="KRM12857.1"/>
    </source>
</evidence>
<dbReference type="CDD" id="cd16917">
    <property type="entry name" value="HATPase_UhpB-NarQ-NarX-like"/>
    <property type="match status" value="1"/>
</dbReference>
<dbReference type="Proteomes" id="UP000051820">
    <property type="component" value="Unassembled WGS sequence"/>
</dbReference>
<dbReference type="PATRIC" id="fig|1423807.3.peg.2088"/>
<keyword evidence="6" id="KW-0472">Membrane</keyword>
<dbReference type="STRING" id="1423807.FD16_GL002036"/>
<reference evidence="9 10" key="1">
    <citation type="journal article" date="2015" name="Genome Announc.">
        <title>Expanding the biotechnology potential of lactobacilli through comparative genomics of 213 strains and associated genera.</title>
        <authorList>
            <person name="Sun Z."/>
            <person name="Harris H.M."/>
            <person name="McCann A."/>
            <person name="Guo C."/>
            <person name="Argimon S."/>
            <person name="Zhang W."/>
            <person name="Yang X."/>
            <person name="Jeffery I.B."/>
            <person name="Cooney J.C."/>
            <person name="Kagawa T.F."/>
            <person name="Liu W."/>
            <person name="Song Y."/>
            <person name="Salvetti E."/>
            <person name="Wrobel A."/>
            <person name="Rasinkangas P."/>
            <person name="Parkhill J."/>
            <person name="Rea M.C."/>
            <person name="O'Sullivan O."/>
            <person name="Ritari J."/>
            <person name="Douillard F.P."/>
            <person name="Paul Ross R."/>
            <person name="Yang R."/>
            <person name="Briner A.E."/>
            <person name="Felis G.E."/>
            <person name="de Vos W.M."/>
            <person name="Barrangou R."/>
            <person name="Klaenhammer T.R."/>
            <person name="Caufield P.W."/>
            <person name="Cui Y."/>
            <person name="Zhang H."/>
            <person name="O'Toole P.W."/>
        </authorList>
    </citation>
    <scope>NUCLEOTIDE SEQUENCE [LARGE SCALE GENOMIC DNA]</scope>
    <source>
        <strain evidence="9 10">DSM 5007</strain>
    </source>
</reference>
<evidence type="ECO:0000256" key="4">
    <source>
        <dbReference type="ARBA" id="ARBA00022777"/>
    </source>
</evidence>
<comment type="caution">
    <text evidence="9">The sequence shown here is derived from an EMBL/GenBank/DDBJ whole genome shotgun (WGS) entry which is preliminary data.</text>
</comment>
<dbReference type="eggNOG" id="COG4585">
    <property type="taxonomic scope" value="Bacteria"/>
</dbReference>
<evidence type="ECO:0000256" key="6">
    <source>
        <dbReference type="SAM" id="Phobius"/>
    </source>
</evidence>
<feature type="transmembrane region" description="Helical" evidence="6">
    <location>
        <begin position="69"/>
        <end position="89"/>
    </location>
</feature>
<dbReference type="InterPro" id="IPR036890">
    <property type="entry name" value="HATPase_C_sf"/>
</dbReference>
<accession>A0A0R1WBI1</accession>
<dbReference type="GO" id="GO:0000155">
    <property type="term" value="F:phosphorelay sensor kinase activity"/>
    <property type="evidence" value="ECO:0007669"/>
    <property type="project" value="InterPro"/>
</dbReference>